<reference evidence="2" key="1">
    <citation type="journal article" date="2013" name="Ind. Biotechnol.">
        <title>Comparative genomics analysis of Trichoderma reesei strains.</title>
        <authorList>
            <person name="Koike H."/>
            <person name="Aerts A."/>
            <person name="LaButti K."/>
            <person name="Grigoriev I.V."/>
            <person name="Baker S.E."/>
        </authorList>
    </citation>
    <scope>NUCLEOTIDE SEQUENCE [LARGE SCALE GENOMIC DNA]</scope>
    <source>
        <strain evidence="2">ATCC 56765 / BCRC 32924 / NRRL 11460 / Rut C-30</strain>
    </source>
</reference>
<dbReference type="OrthoDB" id="4763424at2759"/>
<proteinExistence type="predicted"/>
<evidence type="ECO:0000313" key="2">
    <source>
        <dbReference type="Proteomes" id="UP000024376"/>
    </source>
</evidence>
<gene>
    <name evidence="1" type="ORF">M419DRAFT_85739</name>
</gene>
<dbReference type="EMBL" id="KI911156">
    <property type="protein sequence ID" value="ETR99528.1"/>
    <property type="molecule type" value="Genomic_DNA"/>
</dbReference>
<accession>A0A024S2H0</accession>
<dbReference type="Proteomes" id="UP000024376">
    <property type="component" value="Unassembled WGS sequence"/>
</dbReference>
<name>A0A024S2H0_HYPJR</name>
<dbReference type="HOGENOM" id="CLU_771846_0_0_1"/>
<organism evidence="1 2">
    <name type="scientific">Hypocrea jecorina (strain ATCC 56765 / BCRC 32924 / NRRL 11460 / Rut C-30)</name>
    <name type="common">Trichoderma reesei</name>
    <dbReference type="NCBI Taxonomy" id="1344414"/>
    <lineage>
        <taxon>Eukaryota</taxon>
        <taxon>Fungi</taxon>
        <taxon>Dikarya</taxon>
        <taxon>Ascomycota</taxon>
        <taxon>Pezizomycotina</taxon>
        <taxon>Sordariomycetes</taxon>
        <taxon>Hypocreomycetidae</taxon>
        <taxon>Hypocreales</taxon>
        <taxon>Hypocreaceae</taxon>
        <taxon>Trichoderma</taxon>
    </lineage>
</organism>
<dbReference type="AlphaFoldDB" id="A0A024S2H0"/>
<dbReference type="KEGG" id="trr:M419DRAFT_85739"/>
<protein>
    <submittedName>
        <fullName evidence="1">Uncharacterized protein</fullName>
    </submittedName>
</protein>
<evidence type="ECO:0000313" key="1">
    <source>
        <dbReference type="EMBL" id="ETR99528.1"/>
    </source>
</evidence>
<sequence length="316" mass="36111">MPPSYHQVTTAPEDINPHKSLHPTCVCGPHRGCCRKHSSIRSPSRRLNKHPCISHQCKQLLPIDWNDPKAEKFPLVDLQSAPTLDPIHANMAYHLSINHLACIRGRLSPDTNRAFIPELSIADRCTSENGMNYSWSSEIYFDKGSFLQKQEMDCYQTRGDENQPQTFTPCPHQSLTISTPRFAIKDGKVEVSAYITNRPPRCTLHESEQWSNFHGQYAQVVGCTICYSDAECILELHDRSLHIRYTCYKDLGPGTHSRHSKWLALLTGLGSPERKDDTLEVYERVWNTAYSLQRRGLYQVTHQTLNGVFNIGKRSY</sequence>